<sequence length="262" mass="29898">MNVLRAATRGLLRQSVVHPFRVRPIPSTSRLAHTPAPGTGRNKKKGSNLQARNEQIPYRVVRVVDSETSRLGDEWVALSDILATIKRKEYYVELVAEYPEPVVKVIKSSVVYNKMRARAERQKVKREEKEVQMSWAISSADLTRKLEKVRKELEAGNRVDLVYTPKSGQPKPTPAQVKNQAAEMVKALEDVGEEWQPRTSTKTTLVMHFQGHNEPSASKDAGSSHKARWEEKEKKKIERREKELLRQNRYPKQPQLPTSSAS</sequence>
<evidence type="ECO:0000256" key="1">
    <source>
        <dbReference type="ARBA" id="ARBA00005439"/>
    </source>
</evidence>
<dbReference type="EMBL" id="SEKV01000245">
    <property type="protein sequence ID" value="TFY60605.1"/>
    <property type="molecule type" value="Genomic_DNA"/>
</dbReference>
<dbReference type="GO" id="GO:0005739">
    <property type="term" value="C:mitochondrion"/>
    <property type="evidence" value="ECO:0007669"/>
    <property type="project" value="TreeGrafter"/>
</dbReference>
<feature type="region of interest" description="Disordered" evidence="4">
    <location>
        <begin position="209"/>
        <end position="262"/>
    </location>
</feature>
<dbReference type="InterPro" id="IPR036788">
    <property type="entry name" value="T_IF-3_C_sf"/>
</dbReference>
<feature type="region of interest" description="Disordered" evidence="4">
    <location>
        <begin position="27"/>
        <end position="51"/>
    </location>
</feature>
<dbReference type="AlphaFoldDB" id="A0A4Y9YE44"/>
<keyword evidence="2" id="KW-0396">Initiation factor</keyword>
<evidence type="ECO:0008006" key="7">
    <source>
        <dbReference type="Google" id="ProtNLM"/>
    </source>
</evidence>
<dbReference type="PANTHER" id="PTHR10938:SF0">
    <property type="entry name" value="TRANSLATION INITIATION FACTOR IF-3, MITOCHONDRIAL"/>
    <property type="match status" value="1"/>
</dbReference>
<evidence type="ECO:0000256" key="2">
    <source>
        <dbReference type="ARBA" id="ARBA00022540"/>
    </source>
</evidence>
<organism evidence="5 6">
    <name type="scientific">Rhodofomes roseus</name>
    <dbReference type="NCBI Taxonomy" id="34475"/>
    <lineage>
        <taxon>Eukaryota</taxon>
        <taxon>Fungi</taxon>
        <taxon>Dikarya</taxon>
        <taxon>Basidiomycota</taxon>
        <taxon>Agaricomycotina</taxon>
        <taxon>Agaricomycetes</taxon>
        <taxon>Polyporales</taxon>
        <taxon>Rhodofomes</taxon>
    </lineage>
</organism>
<dbReference type="InterPro" id="IPR001288">
    <property type="entry name" value="Translation_initiation_fac_3"/>
</dbReference>
<dbReference type="GO" id="GO:0070124">
    <property type="term" value="P:mitochondrial translational initiation"/>
    <property type="evidence" value="ECO:0007669"/>
    <property type="project" value="TreeGrafter"/>
</dbReference>
<dbReference type="GO" id="GO:0032790">
    <property type="term" value="P:ribosome disassembly"/>
    <property type="evidence" value="ECO:0007669"/>
    <property type="project" value="TreeGrafter"/>
</dbReference>
<dbReference type="STRING" id="34475.A0A4Y9YE44"/>
<evidence type="ECO:0000256" key="4">
    <source>
        <dbReference type="SAM" id="MobiDB-lite"/>
    </source>
</evidence>
<evidence type="ECO:0000256" key="3">
    <source>
        <dbReference type="ARBA" id="ARBA00022917"/>
    </source>
</evidence>
<accession>A0A4Y9YE44</accession>
<evidence type="ECO:0000313" key="5">
    <source>
        <dbReference type="EMBL" id="TFY60605.1"/>
    </source>
</evidence>
<dbReference type="Proteomes" id="UP000298390">
    <property type="component" value="Unassembled WGS sequence"/>
</dbReference>
<dbReference type="Gene3D" id="3.30.110.10">
    <property type="entry name" value="Translation initiation factor 3 (IF-3), C-terminal domain"/>
    <property type="match status" value="1"/>
</dbReference>
<comment type="caution">
    <text evidence="5">The sequence shown here is derived from an EMBL/GenBank/DDBJ whole genome shotgun (WGS) entry which is preliminary data.</text>
</comment>
<keyword evidence="3" id="KW-0648">Protein biosynthesis</keyword>
<dbReference type="PANTHER" id="PTHR10938">
    <property type="entry name" value="TRANSLATION INITIATION FACTOR IF-3"/>
    <property type="match status" value="1"/>
</dbReference>
<feature type="compositionally biased region" description="Basic and acidic residues" evidence="4">
    <location>
        <begin position="227"/>
        <end position="246"/>
    </location>
</feature>
<reference evidence="5 6" key="1">
    <citation type="submission" date="2019-01" db="EMBL/GenBank/DDBJ databases">
        <title>Genome sequencing of the rare red list fungi Fomitopsis rosea.</title>
        <authorList>
            <person name="Buettner E."/>
            <person name="Kellner H."/>
        </authorList>
    </citation>
    <scope>NUCLEOTIDE SEQUENCE [LARGE SCALE GENOMIC DNA]</scope>
    <source>
        <strain evidence="5 6">DSM 105464</strain>
    </source>
</reference>
<gene>
    <name evidence="5" type="ORF">EVJ58_g5034</name>
</gene>
<protein>
    <recommendedName>
        <fullName evidence="7">Translation initiation factor 3 N-terminal domain-containing protein</fullName>
    </recommendedName>
</protein>
<proteinExistence type="inferred from homology"/>
<dbReference type="GO" id="GO:0043022">
    <property type="term" value="F:ribosome binding"/>
    <property type="evidence" value="ECO:0007669"/>
    <property type="project" value="TreeGrafter"/>
</dbReference>
<name>A0A4Y9YE44_9APHY</name>
<dbReference type="GO" id="GO:0003743">
    <property type="term" value="F:translation initiation factor activity"/>
    <property type="evidence" value="ECO:0007669"/>
    <property type="project" value="UniProtKB-KW"/>
</dbReference>
<dbReference type="SUPFAM" id="SSF55200">
    <property type="entry name" value="Translation initiation factor IF3, C-terminal domain"/>
    <property type="match status" value="1"/>
</dbReference>
<comment type="similarity">
    <text evidence="1">Belongs to the IF-3 family.</text>
</comment>
<evidence type="ECO:0000313" key="6">
    <source>
        <dbReference type="Proteomes" id="UP000298390"/>
    </source>
</evidence>